<dbReference type="SMART" id="SM00431">
    <property type="entry name" value="SCAN"/>
    <property type="match status" value="1"/>
</dbReference>
<feature type="domain" description="SCAN box" evidence="3">
    <location>
        <begin position="182"/>
        <end position="242"/>
    </location>
</feature>
<dbReference type="InterPro" id="IPR050916">
    <property type="entry name" value="SCAN-C2H2_zinc_finger"/>
</dbReference>
<dbReference type="PROSITE" id="PS50804">
    <property type="entry name" value="SCAN_BOX"/>
    <property type="match status" value="1"/>
</dbReference>
<name>A0ABQ7TME2_PHRPL</name>
<feature type="region of interest" description="Disordered" evidence="2">
    <location>
        <begin position="31"/>
        <end position="71"/>
    </location>
</feature>
<dbReference type="Gene3D" id="1.10.4020.10">
    <property type="entry name" value="DNA breaking-rejoining enzymes"/>
    <property type="match status" value="1"/>
</dbReference>
<accession>A0ABQ7TME2</accession>
<dbReference type="CDD" id="cd07936">
    <property type="entry name" value="SCAN"/>
    <property type="match status" value="1"/>
</dbReference>
<evidence type="ECO:0000256" key="2">
    <source>
        <dbReference type="SAM" id="MobiDB-lite"/>
    </source>
</evidence>
<evidence type="ECO:0000313" key="5">
    <source>
        <dbReference type="Proteomes" id="UP000826234"/>
    </source>
</evidence>
<evidence type="ECO:0000313" key="4">
    <source>
        <dbReference type="EMBL" id="KAH0630581.1"/>
    </source>
</evidence>
<dbReference type="InterPro" id="IPR003309">
    <property type="entry name" value="SCAN_dom"/>
</dbReference>
<dbReference type="Pfam" id="PF02023">
    <property type="entry name" value="SCAN"/>
    <property type="match status" value="1"/>
</dbReference>
<evidence type="ECO:0000256" key="1">
    <source>
        <dbReference type="ARBA" id="ARBA00023242"/>
    </source>
</evidence>
<organism evidence="4 5">
    <name type="scientific">Phrynosoma platyrhinos</name>
    <name type="common">Desert horned lizard</name>
    <dbReference type="NCBI Taxonomy" id="52577"/>
    <lineage>
        <taxon>Eukaryota</taxon>
        <taxon>Metazoa</taxon>
        <taxon>Chordata</taxon>
        <taxon>Craniata</taxon>
        <taxon>Vertebrata</taxon>
        <taxon>Euteleostomi</taxon>
        <taxon>Lepidosauria</taxon>
        <taxon>Squamata</taxon>
        <taxon>Bifurcata</taxon>
        <taxon>Unidentata</taxon>
        <taxon>Episquamata</taxon>
        <taxon>Toxicofera</taxon>
        <taxon>Iguania</taxon>
        <taxon>Phrynosomatidae</taxon>
        <taxon>Phrynosomatinae</taxon>
        <taxon>Phrynosoma</taxon>
    </lineage>
</organism>
<dbReference type="PANTHER" id="PTHR45935">
    <property type="entry name" value="PROTEIN ZBED8-RELATED"/>
    <property type="match status" value="1"/>
</dbReference>
<comment type="caution">
    <text evidence="4">The sequence shown here is derived from an EMBL/GenBank/DDBJ whole genome shotgun (WGS) entry which is preliminary data.</text>
</comment>
<keyword evidence="1" id="KW-0539">Nucleus</keyword>
<dbReference type="EMBL" id="JAIPUX010000439">
    <property type="protein sequence ID" value="KAH0630581.1"/>
    <property type="molecule type" value="Genomic_DNA"/>
</dbReference>
<protein>
    <recommendedName>
        <fullName evidence="3">SCAN box domain-containing protein</fullName>
    </recommendedName>
</protein>
<gene>
    <name evidence="4" type="ORF">JD844_013771</name>
</gene>
<evidence type="ECO:0000259" key="3">
    <source>
        <dbReference type="PROSITE" id="PS50804"/>
    </source>
</evidence>
<dbReference type="SUPFAM" id="SSF47353">
    <property type="entry name" value="Retrovirus capsid dimerization domain-like"/>
    <property type="match status" value="1"/>
</dbReference>
<dbReference type="Proteomes" id="UP000826234">
    <property type="component" value="Unassembled WGS sequence"/>
</dbReference>
<sequence>MAAEPTSKAGFSPHFQAALEKWMQPGFNIQEQGFAIPKAGEELGGEGKPSRTPHATRDLGSSEGTPVRPVKQERGDLLLQQWETQWQEFLKMVESPQSRWGPPPRPEEPSPWDDAQAFLAAFEQVAKACRWPEDEWVARLLPALRGDAERAFEKMDAAGREDYGKVKAAILEEDGLSRERKRQHFRRFSYEEAEGPRGVYGRLQELCHGWLKVERHTKEQILELLILEQFLTVLPPEIQRWMLIPFEEGEAIPLLEAEQVPSDSGNGQLCWDAKHEEDGDHVGSAAAFLRRLWKLNLIRAGENLQHVGNAEEDTVVEALSSGRLRLIGRGHDRVRDGGASRTDLWLLIG</sequence>
<dbReference type="PANTHER" id="PTHR45935:SF15">
    <property type="entry name" value="SCAN BOX DOMAIN-CONTAINING PROTEIN"/>
    <property type="match status" value="1"/>
</dbReference>
<keyword evidence="5" id="KW-1185">Reference proteome</keyword>
<dbReference type="InterPro" id="IPR038269">
    <property type="entry name" value="SCAN_sf"/>
</dbReference>
<reference evidence="4 5" key="1">
    <citation type="journal article" date="2022" name="Gigascience">
        <title>A chromosome-level genome assembly and annotation of the desert horned lizard, Phrynosoma platyrhinos, provides insight into chromosomal rearrangements among reptiles.</title>
        <authorList>
            <person name="Koochekian N."/>
            <person name="Ascanio A."/>
            <person name="Farleigh K."/>
            <person name="Card D.C."/>
            <person name="Schield D.R."/>
            <person name="Castoe T.A."/>
            <person name="Jezkova T."/>
        </authorList>
    </citation>
    <scope>NUCLEOTIDE SEQUENCE [LARGE SCALE GENOMIC DNA]</scope>
    <source>
        <strain evidence="4">NK-2021</strain>
    </source>
</reference>
<proteinExistence type="predicted"/>